<comment type="subcellular location">
    <subcellularLocation>
        <location evidence="1">Secreted</location>
    </subcellularLocation>
</comment>
<accession>I0HLY3</accession>
<dbReference type="InterPro" id="IPR050909">
    <property type="entry name" value="Bact_Autotransporter_VF"/>
</dbReference>
<dbReference type="NCBIfam" id="TIGR01901">
    <property type="entry name" value="adhes_NPXG"/>
    <property type="match status" value="1"/>
</dbReference>
<dbReference type="PATRIC" id="fig|983917.3.peg.662"/>
<dbReference type="Pfam" id="PF18676">
    <property type="entry name" value="MBG_2"/>
    <property type="match status" value="7"/>
</dbReference>
<dbReference type="SMART" id="SM00912">
    <property type="entry name" value="Haemagg_act"/>
    <property type="match status" value="1"/>
</dbReference>
<keyword evidence="3" id="KW-0732">Signal</keyword>
<reference evidence="5 6" key="1">
    <citation type="journal article" date="2012" name="J. Bacteriol.">
        <title>Complete genome sequence of phototrophic betaproteobacterium Rubrivivax gelatinosus IL144.</title>
        <authorList>
            <person name="Nagashima S."/>
            <person name="Kamimura A."/>
            <person name="Shimizu T."/>
            <person name="Nakamura-isaki S."/>
            <person name="Aono E."/>
            <person name="Sakamoto K."/>
            <person name="Ichikawa N."/>
            <person name="Nakazawa H."/>
            <person name="Sekine M."/>
            <person name="Yamazaki S."/>
            <person name="Fujita N."/>
            <person name="Shimada K."/>
            <person name="Hanada S."/>
            <person name="Nagashima K.V.P."/>
        </authorList>
    </citation>
    <scope>NUCLEOTIDE SEQUENCE [LARGE SCALE GENOMIC DNA]</scope>
    <source>
        <strain evidence="6">NBRC 100245 / IL144</strain>
    </source>
</reference>
<dbReference type="InterPro" id="IPR012334">
    <property type="entry name" value="Pectin_lyas_fold"/>
</dbReference>
<dbReference type="PANTHER" id="PTHR12338:SF8">
    <property type="entry name" value="HEME_HEMOPEXIN-BINDING PROTEIN"/>
    <property type="match status" value="1"/>
</dbReference>
<sequence length="1931" mass="188112">MNRCHATRYNESLGAWVAVSEKTRGCAGRATARTRRRAVAAAAAAALAAPAFALDAGTLPTGGRISAGAGSIGTGGSTLTVQQSGGKLAIDWQSFSIGSDATVRFVQPDRSSVALNRVLGSDPTQVYGRLDANGQVFLLNPNGVLFAKSAQVQVGGLVATTLSLADDDFLAGRYRFAGSAGSVVNEGSLGAASGGYVALLGGQVSNRGTISARLGTVALAAGRDITLDFAGDGLIGVVVNQGTLQALAENRQLIEADGGTVLMTAKTADRLVQSVVNNDGVIEARTVDGSSGTIKLIADMDGGVVAAGGRLDASAPDGGNGGFIDTSAAQVLLAEGLQVSTLAASGRTGTWLIDPYDITISASGSNSVSVSVSGNPWTVSPTASGANINNSTLSAYLSSSNVALSTVGAGSDAGNITVNAPVSWSAATTLTLNADSSTGGVFVNAAINGSNAGSGLVLNAGSGGVSQSSGGTIRAGTLAVTAASGGSVDLTHAVNQVTTLAASSAAGDFAFVGSTALNVTGAVSSGGDLRLATTSGNLRIGAALDGGSSSSLSLQAGADLVLAHALAWDGDAVVLDFGGSFDLAQGARLTLPQRSATLAVNGTGYTLVHDVAELQALGADTHYALAEDIDASATAAWNGGAGFVPLASFSGDLLGLGHAVDRLTIQRPGTDSVGLFSRLDGTASDLTLSNVRIGGRSQVGAVAGELHGSLLGVNVTGELSGTGNTVGGVAGSADGATLQQVASTAGVQGSTAVGGLVGRATGTGVSDAYATGAVQADAGSAGGLIGEVTGSSTLTRVYASGRVQGSAAGGLVGTGAADTTAANAYWDSGSTAQSASGGDAAVSGASDIQAQHYTQASYAGFDFTNTWVMLAGQTRPMLRSEYSTAIFTPHALQLMVLDRSASYSLGTDLDLSATLGGGDVWGASGFVPVGSSGGTFSGRFDGQGHRISGLNIERAGTNYVGLFGYTQGATIADVHLVGGSVTGNDDVGALVGYMSGGTLTGASAQTDVDARSTGESNVGGLVGANDGGAITASWAGGDVTGAGYQAGGLVGYNFNGGSISRSYATGDVTGTGTLSGMGYVGGLVGANGYFGDGGSISGSYATGTVTGSAGPVGGFVGHNEGSITDSYATGNVVGLGSASNIGGFVGVNFANGTITGAYSTGQVSGTTNVGGFAGYNNNTASAISNAYWDTQTSGRAIGIAGGTGGATGRTTAQLRAGLPSGFSSTDWRIYQGYTYPLLRSFLTPLTVTANSGTRTYDGTTTGLGLSYSTAVDSSLLLGPTTGTLVSKNAGTRSATAAGLYSGQQGYDITAVDGTVIVTQAAATVTADSGRVTYDGSTQSISGFSATGLVGSDTAASLTGVSVSGSGRNAGTYTTHASGSDGNYTLSFVDGTLTIDKAAATVTADSARVTYNGGTQGVTGFGVSGLVGSDTAASLTGVSVSGSGRNAGTYTTHASGSDGNYTLSFVDGTLTIDKAAATVTADSARVTYNGGTQSVTGFGVSGLVGSDTAASLTGVSVSGSGRNAGTYTTHASGSDGNYTLSFVDGTLTIDKAAATVTADSGRVTYNGSTQSISGFSATGLVGSDTAASLTGVSVSGSGRNAGTYATHASGSDGNYTLSFVDGTLTIDKAAATVTADSGRVTYNGGTQSVSGFSATGLVGGETAAVLTGVSAGGSGRNAGTYATHASGSDGNYTLSFVDGTLTIDKAAATVTADSGRVTYNGGTQSVSGFSATGLVGGETAAVLTGVSAGGSGRNAGTYTTHASGSDGNYDLSFVDGTLTIDKAALTVTALDASKAADLVAYRGGNGVSYTGFVGGEGADVLGGTLSYGGSSQGALQPGVYTISPGGLSAANYTLRYVDGTLTITAAPRPVTPADAGLGPAYAAVLAWLPDGAARVDAQAERGAAPVEVVDGGIRLPPGLAGCDAAGDCRPAD</sequence>
<keyword evidence="6" id="KW-1185">Reference proteome</keyword>
<dbReference type="InterPro" id="IPR037160">
    <property type="entry name" value="DNA_Pol_thumb_sf"/>
</dbReference>
<dbReference type="InterPro" id="IPR008638">
    <property type="entry name" value="FhaB/CdiA-like_TPS"/>
</dbReference>
<dbReference type="SUPFAM" id="SSF51126">
    <property type="entry name" value="Pectin lyase-like"/>
    <property type="match status" value="1"/>
</dbReference>
<dbReference type="Gene3D" id="3.30.210.10">
    <property type="entry name" value="DNA polymerase, thumb domain"/>
    <property type="match status" value="1"/>
</dbReference>
<dbReference type="InterPro" id="IPR011493">
    <property type="entry name" value="GLUG"/>
</dbReference>
<dbReference type="EMBL" id="AP012320">
    <property type="protein sequence ID" value="BAL94020.1"/>
    <property type="molecule type" value="Genomic_DNA"/>
</dbReference>
<dbReference type="Pfam" id="PF13018">
    <property type="entry name" value="ESPR"/>
    <property type="match status" value="1"/>
</dbReference>
<evidence type="ECO:0000313" key="6">
    <source>
        <dbReference type="Proteomes" id="UP000007883"/>
    </source>
</evidence>
<name>I0HLY3_RUBGI</name>
<proteinExistence type="predicted"/>
<protein>
    <submittedName>
        <fullName evidence="5">Putative hemagglutinin-related protein</fullName>
    </submittedName>
</protein>
<dbReference type="eggNOG" id="COG3210">
    <property type="taxonomic scope" value="Bacteria"/>
</dbReference>
<dbReference type="Pfam" id="PF07581">
    <property type="entry name" value="Glug"/>
    <property type="match status" value="4"/>
</dbReference>
<dbReference type="Pfam" id="PF05860">
    <property type="entry name" value="TPS"/>
    <property type="match status" value="1"/>
</dbReference>
<dbReference type="PANTHER" id="PTHR12338">
    <property type="entry name" value="AUTOTRANSPORTER"/>
    <property type="match status" value="1"/>
</dbReference>
<dbReference type="RefSeq" id="WP_014426896.1">
    <property type="nucleotide sequence ID" value="NC_017075.1"/>
</dbReference>
<dbReference type="KEGG" id="rge:RGE_06750"/>
<evidence type="ECO:0000256" key="2">
    <source>
        <dbReference type="ARBA" id="ARBA00022525"/>
    </source>
</evidence>
<dbReference type="InterPro" id="IPR011050">
    <property type="entry name" value="Pectin_lyase_fold/virulence"/>
</dbReference>
<dbReference type="Proteomes" id="UP000007883">
    <property type="component" value="Chromosome"/>
</dbReference>
<dbReference type="GO" id="GO:0005576">
    <property type="term" value="C:extracellular region"/>
    <property type="evidence" value="ECO:0007669"/>
    <property type="project" value="UniProtKB-SubCell"/>
</dbReference>
<dbReference type="HOGENOM" id="CLU_238245_0_0_4"/>
<dbReference type="STRING" id="983917.RGE_06750"/>
<organism evidence="5 6">
    <name type="scientific">Rubrivivax gelatinosus (strain NBRC 100245 / IL144)</name>
    <dbReference type="NCBI Taxonomy" id="983917"/>
    <lineage>
        <taxon>Bacteria</taxon>
        <taxon>Pseudomonadati</taxon>
        <taxon>Pseudomonadota</taxon>
        <taxon>Betaproteobacteria</taxon>
        <taxon>Burkholderiales</taxon>
        <taxon>Sphaerotilaceae</taxon>
        <taxon>Rubrivivax</taxon>
    </lineage>
</organism>
<dbReference type="Gene3D" id="2.160.20.10">
    <property type="entry name" value="Single-stranded right-handed beta-helix, Pectin lyase-like"/>
    <property type="match status" value="1"/>
</dbReference>
<keyword evidence="2" id="KW-0964">Secreted</keyword>
<evidence type="ECO:0000259" key="4">
    <source>
        <dbReference type="SMART" id="SM00912"/>
    </source>
</evidence>
<dbReference type="Gene3D" id="2.160.20.110">
    <property type="match status" value="2"/>
</dbReference>
<evidence type="ECO:0000256" key="3">
    <source>
        <dbReference type="ARBA" id="ARBA00022729"/>
    </source>
</evidence>
<feature type="domain" description="Filamentous haemagglutinin FhaB/tRNA nuclease CdiA-like TPS" evidence="4">
    <location>
        <begin position="56"/>
        <end position="168"/>
    </location>
</feature>
<dbReference type="InterPro" id="IPR024973">
    <property type="entry name" value="ESPR"/>
</dbReference>
<evidence type="ECO:0000313" key="5">
    <source>
        <dbReference type="EMBL" id="BAL94020.1"/>
    </source>
</evidence>
<evidence type="ECO:0000256" key="1">
    <source>
        <dbReference type="ARBA" id="ARBA00004613"/>
    </source>
</evidence>
<dbReference type="InterPro" id="IPR041286">
    <property type="entry name" value="MBG_2"/>
</dbReference>
<gene>
    <name evidence="5" type="ordered locus">RGE_06750</name>
</gene>